<keyword evidence="3" id="KW-1185">Reference proteome</keyword>
<feature type="coiled-coil region" evidence="1">
    <location>
        <begin position="155"/>
        <end position="206"/>
    </location>
</feature>
<dbReference type="Pfam" id="PF04827">
    <property type="entry name" value="Plant_tran"/>
    <property type="match status" value="1"/>
</dbReference>
<evidence type="ECO:0000313" key="3">
    <source>
        <dbReference type="Proteomes" id="UP000032141"/>
    </source>
</evidence>
<dbReference type="EnsemblPlants" id="Bo1g122640.1">
    <property type="protein sequence ID" value="Bo1g122640.1"/>
    <property type="gene ID" value="Bo1g122640"/>
</dbReference>
<sequence length="347" mass="40155">MRRVHARCHGSIGAALLTSRRRKGIRPSFSHFPEKTRVFFGEAISRAILIFLHFSPLFSIESTTECLLDENRSVSSQFPMDPAEERRDTKRHQENCNMLGYVADSEYGIPRRCPCGGRIIDEVCGKEEYDTHPGKRFFSCINYEADGFHYRQPWVIGVQEEIERLRKRVEEADEVIKLVPNLNKQIESVEAQVKRLSLLLDHLTGDVYNLTVQMANLEKLFAQHQEAVRKDVERAFGVLQARFAIVKNPALLWDKEKIGRIMRCCVILHNMIVEDERDRFTQYDTDVFESGESSRSSEVDVVSSTESLSNVGEMRGIRNQIRDQQIHHRLKADLVENIWQKFGNLDE</sequence>
<proteinExistence type="predicted"/>
<dbReference type="PANTHER" id="PTHR47150">
    <property type="entry name" value="OS12G0169200 PROTEIN"/>
    <property type="match status" value="1"/>
</dbReference>
<dbReference type="Proteomes" id="UP000032141">
    <property type="component" value="Chromosome C1"/>
</dbReference>
<accession>A0A0D3ACW6</accession>
<organism evidence="2 3">
    <name type="scientific">Brassica oleracea var. oleracea</name>
    <dbReference type="NCBI Taxonomy" id="109376"/>
    <lineage>
        <taxon>Eukaryota</taxon>
        <taxon>Viridiplantae</taxon>
        <taxon>Streptophyta</taxon>
        <taxon>Embryophyta</taxon>
        <taxon>Tracheophyta</taxon>
        <taxon>Spermatophyta</taxon>
        <taxon>Magnoliopsida</taxon>
        <taxon>eudicotyledons</taxon>
        <taxon>Gunneridae</taxon>
        <taxon>Pentapetalae</taxon>
        <taxon>rosids</taxon>
        <taxon>malvids</taxon>
        <taxon>Brassicales</taxon>
        <taxon>Brassicaceae</taxon>
        <taxon>Brassiceae</taxon>
        <taxon>Brassica</taxon>
    </lineage>
</organism>
<dbReference type="InterPro" id="IPR006912">
    <property type="entry name" value="Harbinger_derived_prot"/>
</dbReference>
<evidence type="ECO:0000313" key="2">
    <source>
        <dbReference type="EnsemblPlants" id="Bo1g122640.1"/>
    </source>
</evidence>
<name>A0A0D3ACW6_BRAOL</name>
<keyword evidence="1" id="KW-0175">Coiled coil</keyword>
<dbReference type="PANTHER" id="PTHR47150:SF5">
    <property type="entry name" value="OS07G0546750 PROTEIN"/>
    <property type="match status" value="1"/>
</dbReference>
<dbReference type="HOGENOM" id="CLU_012390_2_1_1"/>
<protein>
    <submittedName>
        <fullName evidence="2">Uncharacterized protein</fullName>
    </submittedName>
</protein>
<reference evidence="2" key="2">
    <citation type="submission" date="2015-03" db="UniProtKB">
        <authorList>
            <consortium name="EnsemblPlants"/>
        </authorList>
    </citation>
    <scope>IDENTIFICATION</scope>
</reference>
<dbReference type="AlphaFoldDB" id="A0A0D3ACW6"/>
<dbReference type="STRING" id="109376.A0A0D3ACW6"/>
<dbReference type="Gramene" id="Bo1g122640.1">
    <property type="protein sequence ID" value="Bo1g122640.1"/>
    <property type="gene ID" value="Bo1g122640"/>
</dbReference>
<evidence type="ECO:0000256" key="1">
    <source>
        <dbReference type="SAM" id="Coils"/>
    </source>
</evidence>
<reference evidence="2 3" key="1">
    <citation type="journal article" date="2014" name="Genome Biol.">
        <title>Transcriptome and methylome profiling reveals relics of genome dominance in the mesopolyploid Brassica oleracea.</title>
        <authorList>
            <person name="Parkin I.A."/>
            <person name="Koh C."/>
            <person name="Tang H."/>
            <person name="Robinson S.J."/>
            <person name="Kagale S."/>
            <person name="Clarke W.E."/>
            <person name="Town C.D."/>
            <person name="Nixon J."/>
            <person name="Krishnakumar V."/>
            <person name="Bidwell S.L."/>
            <person name="Denoeud F."/>
            <person name="Belcram H."/>
            <person name="Links M.G."/>
            <person name="Just J."/>
            <person name="Clarke C."/>
            <person name="Bender T."/>
            <person name="Huebert T."/>
            <person name="Mason A.S."/>
            <person name="Pires J.C."/>
            <person name="Barker G."/>
            <person name="Moore J."/>
            <person name="Walley P.G."/>
            <person name="Manoli S."/>
            <person name="Batley J."/>
            <person name="Edwards D."/>
            <person name="Nelson M.N."/>
            <person name="Wang X."/>
            <person name="Paterson A.H."/>
            <person name="King G."/>
            <person name="Bancroft I."/>
            <person name="Chalhoub B."/>
            <person name="Sharpe A.G."/>
        </authorList>
    </citation>
    <scope>NUCLEOTIDE SEQUENCE</scope>
    <source>
        <strain evidence="2 3">cv. TO1000</strain>
    </source>
</reference>